<accession>A0A1I6LSL5</accession>
<sequence length="181" mass="19642">MFGATGFALAGYDASKKLLHASLFAPVVSSVAVGQHPAQDKPVALSKPRPSAAAIQQWQGSKFIHFGFSQLGGVWQGKQSGNGLARTVILKEGSQTKVYVGADHILEFTPPRTVREGYTAAAHDPLHELRAERLPINENGRFALIAKRPFHSCSLLEDYFLALAKRLLISSQLTTLHQAAR</sequence>
<evidence type="ECO:0000313" key="1">
    <source>
        <dbReference type="EMBL" id="SFS06461.1"/>
    </source>
</evidence>
<evidence type="ECO:0000313" key="2">
    <source>
        <dbReference type="Proteomes" id="UP000199024"/>
    </source>
</evidence>
<reference evidence="1 2" key="1">
    <citation type="submission" date="2016-10" db="EMBL/GenBank/DDBJ databases">
        <authorList>
            <person name="de Groot N.N."/>
        </authorList>
    </citation>
    <scope>NUCLEOTIDE SEQUENCE [LARGE SCALE GENOMIC DNA]</scope>
    <source>
        <strain evidence="1 2">DSM 21001</strain>
    </source>
</reference>
<gene>
    <name evidence="1" type="ORF">SAMN05421771_1212</name>
</gene>
<organism evidence="1 2">
    <name type="scientific">Granulicella pectinivorans</name>
    <dbReference type="NCBI Taxonomy" id="474950"/>
    <lineage>
        <taxon>Bacteria</taxon>
        <taxon>Pseudomonadati</taxon>
        <taxon>Acidobacteriota</taxon>
        <taxon>Terriglobia</taxon>
        <taxon>Terriglobales</taxon>
        <taxon>Acidobacteriaceae</taxon>
        <taxon>Granulicella</taxon>
    </lineage>
</organism>
<name>A0A1I6LSL5_9BACT</name>
<dbReference type="EMBL" id="FOZL01000001">
    <property type="protein sequence ID" value="SFS06461.1"/>
    <property type="molecule type" value="Genomic_DNA"/>
</dbReference>
<dbReference type="AlphaFoldDB" id="A0A1I6LSL5"/>
<keyword evidence="2" id="KW-1185">Reference proteome</keyword>
<proteinExistence type="predicted"/>
<dbReference type="Proteomes" id="UP000199024">
    <property type="component" value="Unassembled WGS sequence"/>
</dbReference>
<protein>
    <submittedName>
        <fullName evidence="1">Uncharacterized protein</fullName>
    </submittedName>
</protein>